<sequence length="341" mass="38754">MNFIISNPIGESFQNVVFVKASLLSSTQTFFYFSQMASRVTRSKSEQSQQHQPQEQQNRAKWTSFLTKILADLMVEQVYKGNRQNNYFVKKSWEHMCDGFYRKTGLKWDKDQLKSRYAVLRKQYATLKSLLGRGGFTWDETTGTITASEKAWTEIIKELPDAESLKTSGCPIYKKLCTIFSESVTNGKHDQLAEVGEKTPSKINQTTPLSLQQQSSSESEEADDVTENQDKGQQPSTPMTGTTRKRGRKGIDDAIAEAILEMATASKMRTTAIQQLNAAKYSVTKCIKLLDEMQGVDEKLYLAALEMFNKPLAREIFLSLRGDKRLTWLHRKVLGEAHLPY</sequence>
<dbReference type="AlphaFoldDB" id="A0A7J6FT28"/>
<evidence type="ECO:0000259" key="2">
    <source>
        <dbReference type="Pfam" id="PF12776"/>
    </source>
</evidence>
<evidence type="ECO:0000313" key="3">
    <source>
        <dbReference type="EMBL" id="KAF4373835.1"/>
    </source>
</evidence>
<gene>
    <name evidence="3" type="ORF">F8388_007741</name>
</gene>
<evidence type="ECO:0000313" key="4">
    <source>
        <dbReference type="Proteomes" id="UP000525078"/>
    </source>
</evidence>
<proteinExistence type="predicted"/>
<dbReference type="Pfam" id="PF12776">
    <property type="entry name" value="Myb_DNA-bind_3"/>
    <property type="match status" value="1"/>
</dbReference>
<feature type="domain" description="Myb/SANT-like" evidence="2">
    <location>
        <begin position="61"/>
        <end position="154"/>
    </location>
</feature>
<dbReference type="InterPro" id="IPR045026">
    <property type="entry name" value="LIMYB"/>
</dbReference>
<dbReference type="InterPro" id="IPR024752">
    <property type="entry name" value="Myb/SANT-like_dom"/>
</dbReference>
<dbReference type="Proteomes" id="UP000525078">
    <property type="component" value="Unassembled WGS sequence"/>
</dbReference>
<comment type="caution">
    <text evidence="3">The sequence shown here is derived from an EMBL/GenBank/DDBJ whole genome shotgun (WGS) entry which is preliminary data.</text>
</comment>
<feature type="compositionally biased region" description="Polar residues" evidence="1">
    <location>
        <begin position="231"/>
        <end position="242"/>
    </location>
</feature>
<evidence type="ECO:0000256" key="1">
    <source>
        <dbReference type="SAM" id="MobiDB-lite"/>
    </source>
</evidence>
<dbReference type="PANTHER" id="PTHR47584:SF9">
    <property type="entry name" value="L10-INTERACTING MYB DOMAIN-CONTAINING PROTEIN-LIKE"/>
    <property type="match status" value="1"/>
</dbReference>
<name>A0A7J6FT28_CANSA</name>
<dbReference type="PANTHER" id="PTHR47584">
    <property type="match status" value="1"/>
</dbReference>
<feature type="region of interest" description="Disordered" evidence="1">
    <location>
        <begin position="197"/>
        <end position="248"/>
    </location>
</feature>
<protein>
    <recommendedName>
        <fullName evidence="2">Myb/SANT-like domain-containing protein</fullName>
    </recommendedName>
</protein>
<organism evidence="3 4">
    <name type="scientific">Cannabis sativa</name>
    <name type="common">Hemp</name>
    <name type="synonym">Marijuana</name>
    <dbReference type="NCBI Taxonomy" id="3483"/>
    <lineage>
        <taxon>Eukaryota</taxon>
        <taxon>Viridiplantae</taxon>
        <taxon>Streptophyta</taxon>
        <taxon>Embryophyta</taxon>
        <taxon>Tracheophyta</taxon>
        <taxon>Spermatophyta</taxon>
        <taxon>Magnoliopsida</taxon>
        <taxon>eudicotyledons</taxon>
        <taxon>Gunneridae</taxon>
        <taxon>Pentapetalae</taxon>
        <taxon>rosids</taxon>
        <taxon>fabids</taxon>
        <taxon>Rosales</taxon>
        <taxon>Cannabaceae</taxon>
        <taxon>Cannabis</taxon>
    </lineage>
</organism>
<reference evidence="3 4" key="1">
    <citation type="journal article" date="2020" name="bioRxiv">
        <title>Sequence and annotation of 42 cannabis genomes reveals extensive copy number variation in cannabinoid synthesis and pathogen resistance genes.</title>
        <authorList>
            <person name="Mckernan K.J."/>
            <person name="Helbert Y."/>
            <person name="Kane L.T."/>
            <person name="Ebling H."/>
            <person name="Zhang L."/>
            <person name="Liu B."/>
            <person name="Eaton Z."/>
            <person name="Mclaughlin S."/>
            <person name="Kingan S."/>
            <person name="Baybayan P."/>
            <person name="Concepcion G."/>
            <person name="Jordan M."/>
            <person name="Riva A."/>
            <person name="Barbazuk W."/>
            <person name="Harkins T."/>
        </authorList>
    </citation>
    <scope>NUCLEOTIDE SEQUENCE [LARGE SCALE GENOMIC DNA]</scope>
    <source>
        <strain evidence="4">cv. Jamaican Lion 4</strain>
        <tissue evidence="3">Leaf</tissue>
    </source>
</reference>
<dbReference type="EMBL" id="JAATIP010000098">
    <property type="protein sequence ID" value="KAF4373835.1"/>
    <property type="molecule type" value="Genomic_DNA"/>
</dbReference>
<feature type="compositionally biased region" description="Acidic residues" evidence="1">
    <location>
        <begin position="218"/>
        <end position="227"/>
    </location>
</feature>
<accession>A0A7J6FT28</accession>